<proteinExistence type="predicted"/>
<dbReference type="Proteomes" id="UP000178432">
    <property type="component" value="Unassembled WGS sequence"/>
</dbReference>
<gene>
    <name evidence="1" type="ORF">A2663_00665</name>
</gene>
<organism evidence="1 2">
    <name type="scientific">Candidatus Buchananbacteria bacterium RIFCSPHIGHO2_01_FULL_46_12</name>
    <dbReference type="NCBI Taxonomy" id="1797536"/>
    <lineage>
        <taxon>Bacteria</taxon>
        <taxon>Candidatus Buchananiibacteriota</taxon>
    </lineage>
</organism>
<comment type="caution">
    <text evidence="1">The sequence shown here is derived from an EMBL/GenBank/DDBJ whole genome shotgun (WGS) entry which is preliminary data.</text>
</comment>
<protein>
    <submittedName>
        <fullName evidence="1">Uncharacterized protein</fullName>
    </submittedName>
</protein>
<accession>A0A1G1Y6S4</accession>
<sequence length="76" mass="8641">MLKGRKGFRGTTLVPAYARFPSSLFGSFGGQVSELRQAWSFLLILIKKDRFQALFLSLTLGATRLILWLRRMPDGH</sequence>
<dbReference type="AlphaFoldDB" id="A0A1G1Y6S4"/>
<name>A0A1G1Y6S4_9BACT</name>
<reference evidence="1 2" key="1">
    <citation type="journal article" date="2016" name="Nat. Commun.">
        <title>Thousands of microbial genomes shed light on interconnected biogeochemical processes in an aquifer system.</title>
        <authorList>
            <person name="Anantharaman K."/>
            <person name="Brown C.T."/>
            <person name="Hug L.A."/>
            <person name="Sharon I."/>
            <person name="Castelle C.J."/>
            <person name="Probst A.J."/>
            <person name="Thomas B.C."/>
            <person name="Singh A."/>
            <person name="Wilkins M.J."/>
            <person name="Karaoz U."/>
            <person name="Brodie E.L."/>
            <person name="Williams K.H."/>
            <person name="Hubbard S.S."/>
            <person name="Banfield J.F."/>
        </authorList>
    </citation>
    <scope>NUCLEOTIDE SEQUENCE [LARGE SCALE GENOMIC DNA]</scope>
</reference>
<dbReference type="EMBL" id="MHIF01000022">
    <property type="protein sequence ID" value="OGY48008.1"/>
    <property type="molecule type" value="Genomic_DNA"/>
</dbReference>
<evidence type="ECO:0000313" key="1">
    <source>
        <dbReference type="EMBL" id="OGY48008.1"/>
    </source>
</evidence>
<evidence type="ECO:0000313" key="2">
    <source>
        <dbReference type="Proteomes" id="UP000178432"/>
    </source>
</evidence>